<keyword evidence="2" id="KW-1185">Reference proteome</keyword>
<protein>
    <submittedName>
        <fullName evidence="1">Uncharacterized protein</fullName>
    </submittedName>
</protein>
<organism evidence="1 2">
    <name type="scientific">Thermocatellispora tengchongensis</name>
    <dbReference type="NCBI Taxonomy" id="1073253"/>
    <lineage>
        <taxon>Bacteria</taxon>
        <taxon>Bacillati</taxon>
        <taxon>Actinomycetota</taxon>
        <taxon>Actinomycetes</taxon>
        <taxon>Streptosporangiales</taxon>
        <taxon>Streptosporangiaceae</taxon>
        <taxon>Thermocatellispora</taxon>
    </lineage>
</organism>
<dbReference type="AlphaFoldDB" id="A0A840NTG0"/>
<gene>
    <name evidence="1" type="ORF">HNP84_000230</name>
</gene>
<evidence type="ECO:0000313" key="1">
    <source>
        <dbReference type="EMBL" id="MBB5130542.1"/>
    </source>
</evidence>
<dbReference type="RefSeq" id="WP_185047417.1">
    <property type="nucleotide sequence ID" value="NZ_BAABIX010000006.1"/>
</dbReference>
<sequence>MGGSLRDRLRARQRPSVPCRLQVDDTAAAQRAAEEAVVALRLAQARGAAPEEVTAAREAVTAAQAALEACYATVTVTALPPGDLEALVAAHPPREGSDDREWNTDTFPRALLLECLPGDMTGEEWAEFLATSCSDGEVAALEQAALAVNVRAPDGTLPKGWIETIS</sequence>
<reference evidence="1 2" key="1">
    <citation type="submission" date="2020-08" db="EMBL/GenBank/DDBJ databases">
        <title>Genomic Encyclopedia of Type Strains, Phase IV (KMG-IV): sequencing the most valuable type-strain genomes for metagenomic binning, comparative biology and taxonomic classification.</title>
        <authorList>
            <person name="Goeker M."/>
        </authorList>
    </citation>
    <scope>NUCLEOTIDE SEQUENCE [LARGE SCALE GENOMIC DNA]</scope>
    <source>
        <strain evidence="1 2">DSM 45615</strain>
    </source>
</reference>
<proteinExistence type="predicted"/>
<accession>A0A840NTG0</accession>
<dbReference type="EMBL" id="JACHGN010000001">
    <property type="protein sequence ID" value="MBB5130542.1"/>
    <property type="molecule type" value="Genomic_DNA"/>
</dbReference>
<evidence type="ECO:0000313" key="2">
    <source>
        <dbReference type="Proteomes" id="UP000578449"/>
    </source>
</evidence>
<dbReference type="Proteomes" id="UP000578449">
    <property type="component" value="Unassembled WGS sequence"/>
</dbReference>
<name>A0A840NTG0_9ACTN</name>
<comment type="caution">
    <text evidence="1">The sequence shown here is derived from an EMBL/GenBank/DDBJ whole genome shotgun (WGS) entry which is preliminary data.</text>
</comment>